<evidence type="ECO:0000256" key="5">
    <source>
        <dbReference type="SAM" id="Phobius"/>
    </source>
</evidence>
<evidence type="ECO:0000256" key="4">
    <source>
        <dbReference type="ARBA" id="ARBA00023136"/>
    </source>
</evidence>
<proteinExistence type="predicted"/>
<feature type="transmembrane region" description="Helical" evidence="5">
    <location>
        <begin position="29"/>
        <end position="47"/>
    </location>
</feature>
<keyword evidence="7" id="KW-1185">Reference proteome</keyword>
<dbReference type="Proteomes" id="UP000004793">
    <property type="component" value="Chromosome"/>
</dbReference>
<accession>A0A7U6GEF8</accession>
<sequence>MNTNYVDIFVFALLLTEFFVGINRGAILFIFDIIGIVLGVFLSNLLAPKLSLFLNHSFHLDKSIAEKIQNLVNIPGGFSSLGATFENVSKTITNMHLPKTLENFILANGTEPYLSVKDFITLRLSQFLVNAISYVLVFVIVILIVRIVALIIRQTLRVSPFLRWIDIILGGVLRVALSLTIIAVVIHMLGFVFSYLDLSQSEFFKMLISSRTYYISETYFQLISNYLTSIIANFK</sequence>
<feature type="transmembrane region" description="Helical" evidence="5">
    <location>
        <begin position="164"/>
        <end position="193"/>
    </location>
</feature>
<dbReference type="GO" id="GO:0009403">
    <property type="term" value="P:toxin biosynthetic process"/>
    <property type="evidence" value="ECO:0007669"/>
    <property type="project" value="InterPro"/>
</dbReference>
<dbReference type="KEGG" id="cex:CSE_07350"/>
<evidence type="ECO:0000256" key="2">
    <source>
        <dbReference type="ARBA" id="ARBA00022692"/>
    </source>
</evidence>
<organism evidence="6 7">
    <name type="scientific">Caldisericum exile (strain DSM 21853 / NBRC 104410 / AZM16c01)</name>
    <dbReference type="NCBI Taxonomy" id="511051"/>
    <lineage>
        <taxon>Bacteria</taxon>
        <taxon>Pseudomonadati</taxon>
        <taxon>Caldisericota/Cryosericota group</taxon>
        <taxon>Caldisericota</taxon>
        <taxon>Caldisericia</taxon>
        <taxon>Caldisericales</taxon>
        <taxon>Caldisericaceae</taxon>
        <taxon>Caldisericum</taxon>
    </lineage>
</organism>
<protein>
    <recommendedName>
        <fullName evidence="8">CvpA family protein</fullName>
    </recommendedName>
</protein>
<evidence type="ECO:0000256" key="3">
    <source>
        <dbReference type="ARBA" id="ARBA00022989"/>
    </source>
</evidence>
<gene>
    <name evidence="6" type="ordered locus">CSE_07350</name>
</gene>
<evidence type="ECO:0000256" key="1">
    <source>
        <dbReference type="ARBA" id="ARBA00004141"/>
    </source>
</evidence>
<evidence type="ECO:0000313" key="7">
    <source>
        <dbReference type="Proteomes" id="UP000004793"/>
    </source>
</evidence>
<name>A0A7U6GEF8_CALEA</name>
<dbReference type="RefSeq" id="WP_014453264.1">
    <property type="nucleotide sequence ID" value="NC_017096.1"/>
</dbReference>
<dbReference type="GO" id="GO:0016020">
    <property type="term" value="C:membrane"/>
    <property type="evidence" value="ECO:0007669"/>
    <property type="project" value="UniProtKB-SubCell"/>
</dbReference>
<dbReference type="EMBL" id="AP012051">
    <property type="protein sequence ID" value="BAL80861.1"/>
    <property type="molecule type" value="Genomic_DNA"/>
</dbReference>
<evidence type="ECO:0008006" key="8">
    <source>
        <dbReference type="Google" id="ProtNLM"/>
    </source>
</evidence>
<dbReference type="AlphaFoldDB" id="A0A7U6GEF8"/>
<dbReference type="Pfam" id="PF02674">
    <property type="entry name" value="Colicin_V"/>
    <property type="match status" value="1"/>
</dbReference>
<evidence type="ECO:0000313" key="6">
    <source>
        <dbReference type="EMBL" id="BAL80861.1"/>
    </source>
</evidence>
<keyword evidence="2 5" id="KW-0812">Transmembrane</keyword>
<comment type="subcellular location">
    <subcellularLocation>
        <location evidence="1">Membrane</location>
        <topology evidence="1">Multi-pass membrane protein</topology>
    </subcellularLocation>
</comment>
<reference evidence="6 7" key="1">
    <citation type="submission" date="2011-01" db="EMBL/GenBank/DDBJ databases">
        <title>Whole genome sequence of Caldisericum exile AZM16c01.</title>
        <authorList>
            <person name="Narita-Yamada S."/>
            <person name="Kawakoshi A."/>
            <person name="Nakamura S."/>
            <person name="Sasagawa M."/>
            <person name="Fukada J."/>
            <person name="Sekine M."/>
            <person name="Kato Y."/>
            <person name="Fukai R."/>
            <person name="Sasaki K."/>
            <person name="Hanamaki A."/>
            <person name="Narita H."/>
            <person name="Konno Y."/>
            <person name="Mori K."/>
            <person name="Yamazaki S."/>
            <person name="Suzuki K."/>
            <person name="Fujita N."/>
        </authorList>
    </citation>
    <scope>NUCLEOTIDE SEQUENCE [LARGE SCALE GENOMIC DNA]</scope>
    <source>
        <strain evidence="7">DSM 21853 / NBRC 104410 / AZM16c01</strain>
    </source>
</reference>
<feature type="transmembrane region" description="Helical" evidence="5">
    <location>
        <begin position="131"/>
        <end position="152"/>
    </location>
</feature>
<keyword evidence="3 5" id="KW-1133">Transmembrane helix</keyword>
<feature type="transmembrane region" description="Helical" evidence="5">
    <location>
        <begin position="213"/>
        <end position="234"/>
    </location>
</feature>
<keyword evidence="4 5" id="KW-0472">Membrane</keyword>
<dbReference type="InterPro" id="IPR003825">
    <property type="entry name" value="Colicin-V_CvpA"/>
</dbReference>